<dbReference type="InterPro" id="IPR027417">
    <property type="entry name" value="P-loop_NTPase"/>
</dbReference>
<evidence type="ECO:0000313" key="8">
    <source>
        <dbReference type="Proteomes" id="UP001433071"/>
    </source>
</evidence>
<evidence type="ECO:0000256" key="3">
    <source>
        <dbReference type="ARBA" id="ARBA00022806"/>
    </source>
</evidence>
<accession>A0ABV1Z627</accession>
<dbReference type="SMART" id="SM00490">
    <property type="entry name" value="HELICc"/>
    <property type="match status" value="1"/>
</dbReference>
<evidence type="ECO:0000256" key="1">
    <source>
        <dbReference type="ARBA" id="ARBA00022741"/>
    </source>
</evidence>
<feature type="domain" description="Helicase ATP-binding" evidence="5">
    <location>
        <begin position="115"/>
        <end position="248"/>
    </location>
</feature>
<reference evidence="7 8" key="1">
    <citation type="journal article" date="2024" name="Proc. Natl. Acad. Sci. U.S.A.">
        <title>The evolutionary genomics of adaptation to stress in wild rhizobium bacteria.</title>
        <authorList>
            <person name="Kehlet-Delgado H."/>
            <person name="Montoya A.P."/>
            <person name="Jensen K.T."/>
            <person name="Wendlandt C.E."/>
            <person name="Dexheimer C."/>
            <person name="Roberts M."/>
            <person name="Torres Martinez L."/>
            <person name="Friesen M.L."/>
            <person name="Griffitts J.S."/>
            <person name="Porter S.S."/>
        </authorList>
    </citation>
    <scope>NUCLEOTIDE SEQUENCE [LARGE SCALE GENOMIC DNA]</scope>
    <source>
        <strain evidence="7 8">M0641</strain>
    </source>
</reference>
<keyword evidence="4" id="KW-0067">ATP-binding</keyword>
<protein>
    <recommendedName>
        <fullName evidence="9">DEAD/DEAH box helicase</fullName>
    </recommendedName>
</protein>
<gene>
    <name evidence="7" type="ORF">NKI36_24880</name>
</gene>
<dbReference type="SUPFAM" id="SSF52540">
    <property type="entry name" value="P-loop containing nucleoside triphosphate hydrolases"/>
    <property type="match status" value="1"/>
</dbReference>
<dbReference type="Proteomes" id="UP001433071">
    <property type="component" value="Unassembled WGS sequence"/>
</dbReference>
<keyword evidence="3" id="KW-0347">Helicase</keyword>
<keyword evidence="1" id="KW-0547">Nucleotide-binding</keyword>
<proteinExistence type="predicted"/>
<evidence type="ECO:0000313" key="7">
    <source>
        <dbReference type="EMBL" id="MER9407270.1"/>
    </source>
</evidence>
<sequence length="698" mass="78492">MSTAAFDWPAISQLSGDALKQQIFSIMRTAALSVNASETDDPQLLEIIPRLADLVPHRVELASFNQAFSALARATGLWNYIDKETADTADRLIAETVTLPELGGITLHREQIAALNELFTGRNLVLSAPTSFGKSLLIDALLASGRYKRVAIVLPTIALLDEFRRRLRRRFRDNFQVVMHPNDTPGEGPAIFLGTQERLINRTDLGAIDLTVVDEFYKLDPNRRDERSVTLNAAVYKLLSRSRQFFFLGPNIDNVQVATEGRWKFEFLRTRFSTVAVDTFDLRGITDKQGRLFDELGEDENWPALVFVSSPDKANRLALAAAEGLAVSDLSGAFADWLRDNVGKGWPIIKAVEYGFGIHHGRIPRAIASHMVRMFNDEELPVLFCTSTLIEGVNTAAKTVLIFDKSISRTNYDFFTFSNIRGRAGRLGQHHVGKVFLFNEPPPPELTEVSPTLFGDDDDAPDDYVVHLSDEDTSKEIDDRMATLRANLRLDNAGLRLASSVGLEVAFALKQHVAAALRQRRPIVWVGYPQYDQIRAVIDIIVKVKQPREFGAFSASQLTLFIQKLRSSATMRNFLLDYDTNFQGDRSGHDNVFKFLRACEYGLPQLFSVVEMFVRSEDYVCDYSLFLHELSRWFRAEELKNLDEEGIPIQISERFYVSGDNRASLTLRLEQAVMVGAPSLSVFERKWVAAALDIKVPT</sequence>
<dbReference type="PROSITE" id="PS51194">
    <property type="entry name" value="HELICASE_CTER"/>
    <property type="match status" value="1"/>
</dbReference>
<dbReference type="Pfam" id="PF00271">
    <property type="entry name" value="Helicase_C"/>
    <property type="match status" value="1"/>
</dbReference>
<dbReference type="PANTHER" id="PTHR47961:SF6">
    <property type="entry name" value="DNA-DIRECTED DNA POLYMERASE"/>
    <property type="match status" value="1"/>
</dbReference>
<evidence type="ECO:0008006" key="9">
    <source>
        <dbReference type="Google" id="ProtNLM"/>
    </source>
</evidence>
<feature type="domain" description="Helicase C-terminal" evidence="6">
    <location>
        <begin position="288"/>
        <end position="489"/>
    </location>
</feature>
<evidence type="ECO:0000259" key="6">
    <source>
        <dbReference type="PROSITE" id="PS51194"/>
    </source>
</evidence>
<dbReference type="EMBL" id="JAMYQB010000024">
    <property type="protein sequence ID" value="MER9407270.1"/>
    <property type="molecule type" value="Genomic_DNA"/>
</dbReference>
<keyword evidence="2" id="KW-0378">Hydrolase</keyword>
<evidence type="ECO:0000256" key="4">
    <source>
        <dbReference type="ARBA" id="ARBA00022840"/>
    </source>
</evidence>
<evidence type="ECO:0000256" key="2">
    <source>
        <dbReference type="ARBA" id="ARBA00022801"/>
    </source>
</evidence>
<name>A0ABV1Z627_9HYPH</name>
<comment type="caution">
    <text evidence="7">The sequence shown here is derived from an EMBL/GenBank/DDBJ whole genome shotgun (WGS) entry which is preliminary data.</text>
</comment>
<keyword evidence="8" id="KW-1185">Reference proteome</keyword>
<dbReference type="PROSITE" id="PS51192">
    <property type="entry name" value="HELICASE_ATP_BIND_1"/>
    <property type="match status" value="1"/>
</dbReference>
<dbReference type="Pfam" id="PF00270">
    <property type="entry name" value="DEAD"/>
    <property type="match status" value="1"/>
</dbReference>
<dbReference type="RefSeq" id="WP_352561021.1">
    <property type="nucleotide sequence ID" value="NZ_JAMYQB010000024.1"/>
</dbReference>
<dbReference type="InterPro" id="IPR014001">
    <property type="entry name" value="Helicase_ATP-bd"/>
</dbReference>
<dbReference type="InterPro" id="IPR050474">
    <property type="entry name" value="Hel308_SKI2-like"/>
</dbReference>
<dbReference type="InterPro" id="IPR001650">
    <property type="entry name" value="Helicase_C-like"/>
</dbReference>
<evidence type="ECO:0000259" key="5">
    <source>
        <dbReference type="PROSITE" id="PS51192"/>
    </source>
</evidence>
<dbReference type="SMART" id="SM00487">
    <property type="entry name" value="DEXDc"/>
    <property type="match status" value="1"/>
</dbReference>
<organism evidence="7 8">
    <name type="scientific">Mesorhizobium caraganae</name>
    <dbReference type="NCBI Taxonomy" id="483206"/>
    <lineage>
        <taxon>Bacteria</taxon>
        <taxon>Pseudomonadati</taxon>
        <taxon>Pseudomonadota</taxon>
        <taxon>Alphaproteobacteria</taxon>
        <taxon>Hyphomicrobiales</taxon>
        <taxon>Phyllobacteriaceae</taxon>
        <taxon>Mesorhizobium</taxon>
    </lineage>
</organism>
<dbReference type="Gene3D" id="3.40.50.300">
    <property type="entry name" value="P-loop containing nucleotide triphosphate hydrolases"/>
    <property type="match status" value="2"/>
</dbReference>
<dbReference type="PANTHER" id="PTHR47961">
    <property type="entry name" value="DNA POLYMERASE THETA, PUTATIVE (AFU_ORTHOLOGUE AFUA_1G05260)-RELATED"/>
    <property type="match status" value="1"/>
</dbReference>
<dbReference type="InterPro" id="IPR011545">
    <property type="entry name" value="DEAD/DEAH_box_helicase_dom"/>
</dbReference>